<dbReference type="InterPro" id="IPR030400">
    <property type="entry name" value="Sedolisin_dom"/>
</dbReference>
<dbReference type="CDD" id="cd04056">
    <property type="entry name" value="Peptidases_S53"/>
    <property type="match status" value="1"/>
</dbReference>
<dbReference type="PROSITE" id="PS00138">
    <property type="entry name" value="SUBTILASE_SER"/>
    <property type="match status" value="1"/>
</dbReference>
<keyword evidence="2" id="KW-0378">Hydrolase</keyword>
<comment type="caution">
    <text evidence="6">The sequence shown here is derived from an EMBL/GenBank/DDBJ whole genome shotgun (WGS) entry which is preliminary data.</text>
</comment>
<dbReference type="PROSITE" id="PS51695">
    <property type="entry name" value="SEDOLISIN"/>
    <property type="match status" value="1"/>
</dbReference>
<protein>
    <submittedName>
        <fullName evidence="6">Subtilase family serine protease</fullName>
    </submittedName>
</protein>
<dbReference type="InterPro" id="IPR050819">
    <property type="entry name" value="Tripeptidyl-peptidase_I"/>
</dbReference>
<evidence type="ECO:0000313" key="7">
    <source>
        <dbReference type="Proteomes" id="UP000585638"/>
    </source>
</evidence>
<evidence type="ECO:0000259" key="5">
    <source>
        <dbReference type="PROSITE" id="PS51695"/>
    </source>
</evidence>
<sequence>MKITSLLAAAAMAATALAMSGTAMAQTGVTTVHSCATKPAPGYAACTALRRTDSAARSFSPAAPSGLSPANLQSAYKLPTAGGSGQTVAIVDAYDDPNAEKDLATYRSTYGLPACTTANGCFKKVNQTGGTSYPTGDTGWSEEISLDIDMVSAVCPSCHILLVEATSPSYANLGTAVNTAVRLGATAVSNSYGGGESSAETSYDSYYNHPGVAITVSSGDSGYGVEYPAASRYVTAVGGTSLRTSSTTRGWTETAWNGAGSGCSAYEAKPSWQHDTSCTRRTVADVSAVADPATGVAVYDTYGESGWLVFGGTSVASPIVAAVYALAGNFSGTSVPASLAYSHTSSLFDVTSGSNGSCGGTYLCTAKTGYDGPTGLGSPNGTGAF</sequence>
<dbReference type="RefSeq" id="WP_221337825.1">
    <property type="nucleotide sequence ID" value="NZ_JACHIR010000001.1"/>
</dbReference>
<name>A0A7W9NE18_9PSEU</name>
<feature type="chain" id="PRO_5031284372" evidence="4">
    <location>
        <begin position="26"/>
        <end position="385"/>
    </location>
</feature>
<keyword evidence="4" id="KW-0732">Signal</keyword>
<dbReference type="GO" id="GO:0006508">
    <property type="term" value="P:proteolysis"/>
    <property type="evidence" value="ECO:0007669"/>
    <property type="project" value="UniProtKB-KW"/>
</dbReference>
<dbReference type="EMBL" id="JACHIR010000001">
    <property type="protein sequence ID" value="MBB5888939.1"/>
    <property type="molecule type" value="Genomic_DNA"/>
</dbReference>
<reference evidence="6 7" key="1">
    <citation type="submission" date="2020-08" db="EMBL/GenBank/DDBJ databases">
        <title>Sequencing the genomes of 1000 actinobacteria strains.</title>
        <authorList>
            <person name="Klenk H.-P."/>
        </authorList>
    </citation>
    <scope>NUCLEOTIDE SEQUENCE [LARGE SCALE GENOMIC DNA]</scope>
    <source>
        <strain evidence="6 7">DSM 43851</strain>
    </source>
</reference>
<feature type="domain" description="Peptidase S53" evidence="5">
    <location>
        <begin position="66"/>
        <end position="385"/>
    </location>
</feature>
<evidence type="ECO:0000256" key="4">
    <source>
        <dbReference type="SAM" id="SignalP"/>
    </source>
</evidence>
<dbReference type="AlphaFoldDB" id="A0A7W9NE18"/>
<feature type="signal peptide" evidence="4">
    <location>
        <begin position="1"/>
        <end position="25"/>
    </location>
</feature>
<evidence type="ECO:0000256" key="2">
    <source>
        <dbReference type="ARBA" id="ARBA00022801"/>
    </source>
</evidence>
<dbReference type="SUPFAM" id="SSF52743">
    <property type="entry name" value="Subtilisin-like"/>
    <property type="match status" value="1"/>
</dbReference>
<dbReference type="GO" id="GO:0004252">
    <property type="term" value="F:serine-type endopeptidase activity"/>
    <property type="evidence" value="ECO:0007669"/>
    <property type="project" value="InterPro"/>
</dbReference>
<dbReference type="PANTHER" id="PTHR14218">
    <property type="entry name" value="PROTEASE S8 TRIPEPTIDYL PEPTIDASE I CLN2"/>
    <property type="match status" value="1"/>
</dbReference>
<dbReference type="GO" id="GO:0008240">
    <property type="term" value="F:tripeptidyl-peptidase activity"/>
    <property type="evidence" value="ECO:0007669"/>
    <property type="project" value="TreeGrafter"/>
</dbReference>
<accession>A0A7W9NE18</accession>
<gene>
    <name evidence="6" type="ORF">BJ998_000135</name>
</gene>
<dbReference type="PANTHER" id="PTHR14218:SF15">
    <property type="entry name" value="TRIPEPTIDYL-PEPTIDASE 1"/>
    <property type="match status" value="1"/>
</dbReference>
<evidence type="ECO:0000313" key="6">
    <source>
        <dbReference type="EMBL" id="MBB5888939.1"/>
    </source>
</evidence>
<dbReference type="InterPro" id="IPR036852">
    <property type="entry name" value="Peptidase_S8/S53_dom_sf"/>
</dbReference>
<keyword evidence="3" id="KW-0720">Serine protease</keyword>
<proteinExistence type="predicted"/>
<dbReference type="Gene3D" id="3.40.50.200">
    <property type="entry name" value="Peptidase S8/S53 domain"/>
    <property type="match status" value="1"/>
</dbReference>
<evidence type="ECO:0000256" key="1">
    <source>
        <dbReference type="ARBA" id="ARBA00022670"/>
    </source>
</evidence>
<organism evidence="6 7">
    <name type="scientific">Kutzneria kofuensis</name>
    <dbReference type="NCBI Taxonomy" id="103725"/>
    <lineage>
        <taxon>Bacteria</taxon>
        <taxon>Bacillati</taxon>
        <taxon>Actinomycetota</taxon>
        <taxon>Actinomycetes</taxon>
        <taxon>Pseudonocardiales</taxon>
        <taxon>Pseudonocardiaceae</taxon>
        <taxon>Kutzneria</taxon>
    </lineage>
</organism>
<keyword evidence="1 6" id="KW-0645">Protease</keyword>
<dbReference type="InterPro" id="IPR023828">
    <property type="entry name" value="Peptidase_S8_Ser-AS"/>
</dbReference>
<keyword evidence="7" id="KW-1185">Reference proteome</keyword>
<dbReference type="Proteomes" id="UP000585638">
    <property type="component" value="Unassembled WGS sequence"/>
</dbReference>
<evidence type="ECO:0000256" key="3">
    <source>
        <dbReference type="ARBA" id="ARBA00022825"/>
    </source>
</evidence>